<organism evidence="1">
    <name type="scientific">marine sediment metagenome</name>
    <dbReference type="NCBI Taxonomy" id="412755"/>
    <lineage>
        <taxon>unclassified sequences</taxon>
        <taxon>metagenomes</taxon>
        <taxon>ecological metagenomes</taxon>
    </lineage>
</organism>
<evidence type="ECO:0008006" key="2">
    <source>
        <dbReference type="Google" id="ProtNLM"/>
    </source>
</evidence>
<proteinExistence type="predicted"/>
<dbReference type="AlphaFoldDB" id="A0A0F9JRG2"/>
<sequence length="93" mass="10033">MVTESFDIGDKERFKATFKDDAGALKNPTTVVATLREPDGTISTPAVSNPSVGVHTVDLIFTQTGRHFLKFKGTGVVVSAEGTEFYIKVENAK</sequence>
<comment type="caution">
    <text evidence="1">The sequence shown here is derived from an EMBL/GenBank/DDBJ whole genome shotgun (WGS) entry which is preliminary data.</text>
</comment>
<accession>A0A0F9JRG2</accession>
<reference evidence="1" key="1">
    <citation type="journal article" date="2015" name="Nature">
        <title>Complex archaea that bridge the gap between prokaryotes and eukaryotes.</title>
        <authorList>
            <person name="Spang A."/>
            <person name="Saw J.H."/>
            <person name="Jorgensen S.L."/>
            <person name="Zaremba-Niedzwiedzka K."/>
            <person name="Martijn J."/>
            <person name="Lind A.E."/>
            <person name="van Eijk R."/>
            <person name="Schleper C."/>
            <person name="Guy L."/>
            <person name="Ettema T.J."/>
        </authorList>
    </citation>
    <scope>NUCLEOTIDE SEQUENCE</scope>
</reference>
<name>A0A0F9JRG2_9ZZZZ</name>
<evidence type="ECO:0000313" key="1">
    <source>
        <dbReference type="EMBL" id="KKM01563.1"/>
    </source>
</evidence>
<dbReference type="EMBL" id="LAZR01017164">
    <property type="protein sequence ID" value="KKM01563.1"/>
    <property type="molecule type" value="Genomic_DNA"/>
</dbReference>
<gene>
    <name evidence="1" type="ORF">LCGC14_1793190</name>
</gene>
<protein>
    <recommendedName>
        <fullName evidence="2">Bacterial Ig-like domain-containing protein</fullName>
    </recommendedName>
</protein>